<keyword evidence="1" id="KW-0812">Transmembrane</keyword>
<evidence type="ECO:0000256" key="1">
    <source>
        <dbReference type="SAM" id="Phobius"/>
    </source>
</evidence>
<evidence type="ECO:0000313" key="3">
    <source>
        <dbReference type="Proteomes" id="UP000289841"/>
    </source>
</evidence>
<accession>A0A449BF65</accession>
<dbReference type="Proteomes" id="UP000289841">
    <property type="component" value="Chromosome"/>
</dbReference>
<evidence type="ECO:0000313" key="2">
    <source>
        <dbReference type="EMBL" id="VEU81093.1"/>
    </source>
</evidence>
<name>A0A449BF65_HAPAX</name>
<gene>
    <name evidence="2" type="ORF">NCTC10138_01484</name>
</gene>
<organism evidence="2 3">
    <name type="scientific">Haploplasma axanthum</name>
    <name type="common">Acholeplasma axanthum</name>
    <dbReference type="NCBI Taxonomy" id="29552"/>
    <lineage>
        <taxon>Bacteria</taxon>
        <taxon>Bacillati</taxon>
        <taxon>Mycoplasmatota</taxon>
        <taxon>Mollicutes</taxon>
        <taxon>Acholeplasmatales</taxon>
        <taxon>Acholeplasmataceae</taxon>
        <taxon>Haploplasma</taxon>
    </lineage>
</organism>
<reference evidence="2 3" key="1">
    <citation type="submission" date="2019-01" db="EMBL/GenBank/DDBJ databases">
        <authorList>
            <consortium name="Pathogen Informatics"/>
        </authorList>
    </citation>
    <scope>NUCLEOTIDE SEQUENCE [LARGE SCALE GENOMIC DNA]</scope>
    <source>
        <strain evidence="2 3">NCTC10138</strain>
    </source>
</reference>
<dbReference type="RefSeq" id="WP_026391037.1">
    <property type="nucleotide sequence ID" value="NZ_LR215048.1"/>
</dbReference>
<proteinExistence type="predicted"/>
<dbReference type="EMBL" id="LR215048">
    <property type="protein sequence ID" value="VEU81093.1"/>
    <property type="molecule type" value="Genomic_DNA"/>
</dbReference>
<protein>
    <submittedName>
        <fullName evidence="2">Uncharacterized protein</fullName>
    </submittedName>
</protein>
<feature type="transmembrane region" description="Helical" evidence="1">
    <location>
        <begin position="30"/>
        <end position="54"/>
    </location>
</feature>
<feature type="transmembrane region" description="Helical" evidence="1">
    <location>
        <begin position="66"/>
        <end position="88"/>
    </location>
</feature>
<sequence length="136" mass="14923">MEIITNLFRMFFKDSIKYTKIKNENPNSKYFGIVGIVYPILALILGGGAIYFSLKLLNDIGGFNNIIVAIFIIIGGAALGIGGALGFFSYVIRGIIVSSYQIKLNKKTIGVVALIVNFLILCASIVLLFYIIKHNL</sequence>
<feature type="transmembrane region" description="Helical" evidence="1">
    <location>
        <begin position="109"/>
        <end position="132"/>
    </location>
</feature>
<dbReference type="AlphaFoldDB" id="A0A449BF65"/>
<keyword evidence="1" id="KW-0472">Membrane</keyword>
<dbReference type="KEGG" id="aaxa:NCTC10138_01484"/>
<dbReference type="STRING" id="1278311.GCA_000428705_01639"/>
<keyword evidence="1" id="KW-1133">Transmembrane helix</keyword>
<keyword evidence="3" id="KW-1185">Reference proteome</keyword>